<gene>
    <name evidence="13" type="ORF">SASPL_128832</name>
</gene>
<keyword evidence="8" id="KW-0256">Endoplasmic reticulum</keyword>
<comment type="catalytic activity">
    <reaction evidence="12">
        <text>n isopentenyl diphosphate + (2E,6E)-farnesyl diphosphate = a di-trans,poly-cis-polyprenyl diphosphate + n diphosphate</text>
        <dbReference type="Rhea" id="RHEA:53008"/>
        <dbReference type="Rhea" id="RHEA-COMP:19494"/>
        <dbReference type="ChEBI" id="CHEBI:33019"/>
        <dbReference type="ChEBI" id="CHEBI:128769"/>
        <dbReference type="ChEBI" id="CHEBI:136960"/>
        <dbReference type="ChEBI" id="CHEBI:175763"/>
        <dbReference type="EC" id="2.5.1.87"/>
    </reaction>
</comment>
<keyword evidence="9" id="KW-0460">Magnesium</keyword>
<comment type="similarity">
    <text evidence="4">Belongs to the UPP synthase family.</text>
</comment>
<accession>A0A8X8XDE8</accession>
<protein>
    <recommendedName>
        <fullName evidence="5">ditrans,polycis-polyprenyl diphosphate synthase [(2E,6E)-farnesyldiphosphate specific]</fullName>
        <ecNumber evidence="5">2.5.1.87</ecNumber>
    </recommendedName>
</protein>
<name>A0A8X8XDE8_SALSN</name>
<evidence type="ECO:0000313" key="14">
    <source>
        <dbReference type="Proteomes" id="UP000298416"/>
    </source>
</evidence>
<evidence type="ECO:0000256" key="11">
    <source>
        <dbReference type="ARBA" id="ARBA00023136"/>
    </source>
</evidence>
<keyword evidence="11" id="KW-0472">Membrane</keyword>
<keyword evidence="10" id="KW-1133">Transmembrane helix</keyword>
<evidence type="ECO:0000256" key="7">
    <source>
        <dbReference type="ARBA" id="ARBA00022692"/>
    </source>
</evidence>
<dbReference type="Gene3D" id="3.40.1180.10">
    <property type="entry name" value="Decaprenyl diphosphate synthase-like"/>
    <property type="match status" value="1"/>
</dbReference>
<comment type="cofactor">
    <cofactor evidence="1">
        <name>Mg(2+)</name>
        <dbReference type="ChEBI" id="CHEBI:18420"/>
    </cofactor>
</comment>
<evidence type="ECO:0000256" key="9">
    <source>
        <dbReference type="ARBA" id="ARBA00022842"/>
    </source>
</evidence>
<dbReference type="PANTHER" id="PTHR21528">
    <property type="entry name" value="DEHYDRODOLICHYL DIPHOSPHATE SYNTHASE COMPLEX SUBUNIT NUS1"/>
    <property type="match status" value="1"/>
</dbReference>
<organism evidence="13">
    <name type="scientific">Salvia splendens</name>
    <name type="common">Scarlet sage</name>
    <dbReference type="NCBI Taxonomy" id="180675"/>
    <lineage>
        <taxon>Eukaryota</taxon>
        <taxon>Viridiplantae</taxon>
        <taxon>Streptophyta</taxon>
        <taxon>Embryophyta</taxon>
        <taxon>Tracheophyta</taxon>
        <taxon>Spermatophyta</taxon>
        <taxon>Magnoliopsida</taxon>
        <taxon>eudicotyledons</taxon>
        <taxon>Gunneridae</taxon>
        <taxon>Pentapetalae</taxon>
        <taxon>asterids</taxon>
        <taxon>lamiids</taxon>
        <taxon>Lamiales</taxon>
        <taxon>Lamiaceae</taxon>
        <taxon>Nepetoideae</taxon>
        <taxon>Mentheae</taxon>
        <taxon>Salviinae</taxon>
        <taxon>Salvia</taxon>
        <taxon>Salvia subgen. Calosphace</taxon>
        <taxon>core Calosphace</taxon>
    </lineage>
</organism>
<dbReference type="EMBL" id="PNBA02000010">
    <property type="protein sequence ID" value="KAG6410764.1"/>
    <property type="molecule type" value="Genomic_DNA"/>
</dbReference>
<evidence type="ECO:0000256" key="10">
    <source>
        <dbReference type="ARBA" id="ARBA00022989"/>
    </source>
</evidence>
<comment type="subcellular location">
    <subcellularLocation>
        <location evidence="2">Endoplasmic reticulum membrane</location>
    </subcellularLocation>
</comment>
<evidence type="ECO:0000313" key="13">
    <source>
        <dbReference type="EMBL" id="KAG6410764.1"/>
    </source>
</evidence>
<evidence type="ECO:0000256" key="1">
    <source>
        <dbReference type="ARBA" id="ARBA00001946"/>
    </source>
</evidence>
<keyword evidence="7" id="KW-0812">Transmembrane</keyword>
<reference evidence="13" key="1">
    <citation type="submission" date="2018-01" db="EMBL/GenBank/DDBJ databases">
        <authorList>
            <person name="Mao J.F."/>
        </authorList>
    </citation>
    <scope>NUCLEOTIDE SEQUENCE</scope>
    <source>
        <strain evidence="13">Huo1</strain>
        <tissue evidence="13">Leaf</tissue>
    </source>
</reference>
<keyword evidence="6" id="KW-0808">Transferase</keyword>
<sequence>MDFVHLATFLRRIESKALDLGDRMQKGYKRIWSSTSHVIEYRCEIMLANRLSGLVQFGFSSGDLGLYLLWLIMHLIVSIWYFAVDLVNSLESYLISSGFMKQYKDLDISKVRYLAVVLDSEEALDTMKVLELLRWLTAMGLRNVCLYDPEGVLKRSKDALSLWLRSEVMPNVLISIYGANGDALVKQKYLSLEVISFTDGKHAVAKAANFLLKKHHLNADAEVPELTESDMADALAEIGYAAPEPDLMLIYGPVRCHLGFPAWRLRYTEIVHMGPLKSMKYGALIKAIRRYTMVRQNYGT</sequence>
<proteinExistence type="inferred from homology"/>
<evidence type="ECO:0000256" key="6">
    <source>
        <dbReference type="ARBA" id="ARBA00022679"/>
    </source>
</evidence>
<dbReference type="Proteomes" id="UP000298416">
    <property type="component" value="Unassembled WGS sequence"/>
</dbReference>
<dbReference type="GO" id="GO:0045547">
    <property type="term" value="F:ditrans,polycis-polyprenyl diphosphate synthase [(2E,6E)-farnesyl diphosphate specific] activity"/>
    <property type="evidence" value="ECO:0007669"/>
    <property type="project" value="UniProtKB-EC"/>
</dbReference>
<dbReference type="GO" id="GO:1904423">
    <property type="term" value="C:dehydrodolichyl diphosphate synthase complex"/>
    <property type="evidence" value="ECO:0007669"/>
    <property type="project" value="InterPro"/>
</dbReference>
<evidence type="ECO:0000256" key="4">
    <source>
        <dbReference type="ARBA" id="ARBA00005432"/>
    </source>
</evidence>
<evidence type="ECO:0000256" key="8">
    <source>
        <dbReference type="ARBA" id="ARBA00022824"/>
    </source>
</evidence>
<comment type="pathway">
    <text evidence="3">Protein modification; protein glycosylation.</text>
</comment>
<dbReference type="SUPFAM" id="SSF64005">
    <property type="entry name" value="Undecaprenyl diphosphate synthase"/>
    <property type="match status" value="1"/>
</dbReference>
<dbReference type="InterPro" id="IPR038887">
    <property type="entry name" value="Nus1/NgBR"/>
</dbReference>
<dbReference type="EC" id="2.5.1.87" evidence="5"/>
<comment type="caution">
    <text evidence="13">The sequence shown here is derived from an EMBL/GenBank/DDBJ whole genome shotgun (WGS) entry which is preliminary data.</text>
</comment>
<reference evidence="13" key="2">
    <citation type="submission" date="2020-08" db="EMBL/GenBank/DDBJ databases">
        <title>Plant Genome Project.</title>
        <authorList>
            <person name="Zhang R.-G."/>
        </authorList>
    </citation>
    <scope>NUCLEOTIDE SEQUENCE</scope>
    <source>
        <strain evidence="13">Huo1</strain>
        <tissue evidence="13">Leaf</tissue>
    </source>
</reference>
<dbReference type="PANTHER" id="PTHR21528:SF0">
    <property type="entry name" value="DEHYDRODOLICHYL DIPHOSPHATE SYNTHASE COMPLEX SUBUNIT NUS1"/>
    <property type="match status" value="1"/>
</dbReference>
<dbReference type="AlphaFoldDB" id="A0A8X8XDE8"/>
<evidence type="ECO:0000256" key="3">
    <source>
        <dbReference type="ARBA" id="ARBA00004922"/>
    </source>
</evidence>
<dbReference type="GO" id="GO:0005789">
    <property type="term" value="C:endoplasmic reticulum membrane"/>
    <property type="evidence" value="ECO:0007669"/>
    <property type="project" value="UniProtKB-SubCell"/>
</dbReference>
<evidence type="ECO:0000256" key="2">
    <source>
        <dbReference type="ARBA" id="ARBA00004586"/>
    </source>
</evidence>
<dbReference type="InterPro" id="IPR036424">
    <property type="entry name" value="UPP_synth-like_sf"/>
</dbReference>
<evidence type="ECO:0000256" key="12">
    <source>
        <dbReference type="ARBA" id="ARBA00047353"/>
    </source>
</evidence>
<keyword evidence="14" id="KW-1185">Reference proteome</keyword>
<evidence type="ECO:0000256" key="5">
    <source>
        <dbReference type="ARBA" id="ARBA00012596"/>
    </source>
</evidence>